<evidence type="ECO:0000256" key="3">
    <source>
        <dbReference type="ARBA" id="ARBA00022692"/>
    </source>
</evidence>
<dbReference type="SMART" id="SM00382">
    <property type="entry name" value="AAA"/>
    <property type="match status" value="1"/>
</dbReference>
<dbReference type="RefSeq" id="WP_045468054.1">
    <property type="nucleotide sequence ID" value="NZ_BBLT01000011.1"/>
</dbReference>
<dbReference type="OrthoDB" id="9804819at2"/>
<evidence type="ECO:0000256" key="8">
    <source>
        <dbReference type="SAM" id="Phobius"/>
    </source>
</evidence>
<dbReference type="eggNOG" id="COG1131">
    <property type="taxonomic scope" value="Bacteria"/>
</dbReference>
<dbReference type="AlphaFoldDB" id="A0A098LLY5"/>
<feature type="domain" description="ABC transporter" evidence="9">
    <location>
        <begin position="247"/>
        <end position="487"/>
    </location>
</feature>
<evidence type="ECO:0000256" key="7">
    <source>
        <dbReference type="ARBA" id="ARBA00023136"/>
    </source>
</evidence>
<feature type="transmembrane region" description="Helical" evidence="8">
    <location>
        <begin position="580"/>
        <end position="600"/>
    </location>
</feature>
<dbReference type="PROSITE" id="PS50893">
    <property type="entry name" value="ABC_TRANSPORTER_2"/>
    <property type="match status" value="1"/>
</dbReference>
<evidence type="ECO:0000256" key="1">
    <source>
        <dbReference type="ARBA" id="ARBA00004141"/>
    </source>
</evidence>
<dbReference type="SUPFAM" id="SSF52540">
    <property type="entry name" value="P-loop containing nucleoside triphosphate hydrolases"/>
    <property type="match status" value="1"/>
</dbReference>
<proteinExistence type="predicted"/>
<comment type="subcellular location">
    <subcellularLocation>
        <location evidence="1">Membrane</location>
        <topology evidence="1">Multi-pass membrane protein</topology>
    </subcellularLocation>
</comment>
<organism evidence="10 11">
    <name type="scientific">Sporocytophaga myxococcoides</name>
    <dbReference type="NCBI Taxonomy" id="153721"/>
    <lineage>
        <taxon>Bacteria</taxon>
        <taxon>Pseudomonadati</taxon>
        <taxon>Bacteroidota</taxon>
        <taxon>Cytophagia</taxon>
        <taxon>Cytophagales</taxon>
        <taxon>Cytophagaceae</taxon>
        <taxon>Sporocytophaga</taxon>
    </lineage>
</organism>
<feature type="transmembrane region" description="Helical" evidence="8">
    <location>
        <begin position="967"/>
        <end position="994"/>
    </location>
</feature>
<dbReference type="Gene3D" id="3.40.50.300">
    <property type="entry name" value="P-loop containing nucleotide triphosphate hydrolases"/>
    <property type="match status" value="1"/>
</dbReference>
<dbReference type="PANTHER" id="PTHR48041:SF139">
    <property type="entry name" value="PROTEIN SCARLET"/>
    <property type="match status" value="1"/>
</dbReference>
<dbReference type="InterPro" id="IPR050352">
    <property type="entry name" value="ABCG_transporters"/>
</dbReference>
<dbReference type="InterPro" id="IPR007791">
    <property type="entry name" value="DjlA_N"/>
</dbReference>
<accession>A0A098LLY5</accession>
<dbReference type="PROSITE" id="PS00211">
    <property type="entry name" value="ABC_TRANSPORTER_1"/>
    <property type="match status" value="1"/>
</dbReference>
<evidence type="ECO:0000256" key="2">
    <source>
        <dbReference type="ARBA" id="ARBA00022448"/>
    </source>
</evidence>
<protein>
    <recommendedName>
        <fullName evidence="9">ABC transporter domain-containing protein</fullName>
    </recommendedName>
</protein>
<dbReference type="GO" id="GO:0140359">
    <property type="term" value="F:ABC-type transporter activity"/>
    <property type="evidence" value="ECO:0007669"/>
    <property type="project" value="InterPro"/>
</dbReference>
<dbReference type="PANTHER" id="PTHR48041">
    <property type="entry name" value="ABC TRANSPORTER G FAMILY MEMBER 28"/>
    <property type="match status" value="1"/>
</dbReference>
<comment type="caution">
    <text evidence="10">The sequence shown here is derived from an EMBL/GenBank/DDBJ whole genome shotgun (WGS) entry which is preliminary data.</text>
</comment>
<sequence>MSEEILKALAQLYAIITKQDTGVSEKERNYVIDSFRSKLDQVRLKEYVALYDEFAGMDQDKKDKPEKLTSVKDSVRTLSICRKINKTLVQKQKIIVLIELLELVRSDGNYTPQRKQIIETVSESFNIEKNEHDLIEWFVFSKPEDLKTEGAFLFIKSEGEAFEPAPNIIFNHHILAPVRFLFLESVDLIFLKTEGEGFTLNGLPVNSEDIKLFPYGSILKSSIGATFFYSDIIRYFIKEENKKPVTFNVTDLEYTFQSGRIGLRDINISEREGTLIGIMGASGAGKTTLLNVLSGIEVPSKGQVVLNGIDIHKEKEKATGIIGYISQDDLLFEDLTVFENLFYCAKLCFDKLPDNEIKEKVESLLGSLGLGYVKDLKVGSPLEKTISGGQRKRLNIALELIREPLVLFVDEPTSGLSSRDSENVIDLLKELSLKGKLIFVVIHQPSSDIYKMFDKMYILDTGGFPIFYGNPVEGVIYFKKIANHADADKGQCFSCGNVNPEQIFNIVEEQVVDEYGNFTGQRKISTSEWYSSFKKNYDIIKQKDSTFSLPKGLDLPTITKQSMIFFLRDLKGKLSNKQYLLINLIEAPLLALILSVVIRYKNTTNEYLFRFNENIPAFILMSVIVALFMGLSLSAEEIIRDRKILKREKLLNLSRLGYLLSKIVILFSFSAIQTFLFVVIGTFVLDIKGMGMSYWLILFSSSCAANVLGLIISSAFNSAVIVYILIPLILIPQMILSGALFSFDKLNDFLTNDKNKVPFVADLMISRWGYEALAVSQFKDNEYQSLFFKEEQIKAISNFQLAHGLPLVEELVKKLQEKEIREEERKIKWNIVLNEIKKNERLSGIPSLSQISALEKAGPTNNSLEAILEMLPTLDSFYNKTVHHAVEVMEKKGISKSSELKNSHYNESLSDLVRNQNSVERYKISKQEILPKVDLVFFASKPDGNFGYRSHFYAPSKYLGSIKLDTFWFNLIILWTITGLFFAFLYFDILRIIIDKSSTMLQKKN</sequence>
<evidence type="ECO:0000256" key="5">
    <source>
        <dbReference type="ARBA" id="ARBA00022840"/>
    </source>
</evidence>
<dbReference type="InterPro" id="IPR003593">
    <property type="entry name" value="AAA+_ATPase"/>
</dbReference>
<keyword evidence="6 8" id="KW-1133">Transmembrane helix</keyword>
<name>A0A098LLY5_9BACT</name>
<dbReference type="SUPFAM" id="SSF158682">
    <property type="entry name" value="TerB-like"/>
    <property type="match status" value="1"/>
</dbReference>
<dbReference type="STRING" id="153721.MYP_4388"/>
<evidence type="ECO:0000313" key="10">
    <source>
        <dbReference type="EMBL" id="GAL87158.1"/>
    </source>
</evidence>
<dbReference type="InterPro" id="IPR003439">
    <property type="entry name" value="ABC_transporter-like_ATP-bd"/>
</dbReference>
<feature type="transmembrane region" description="Helical" evidence="8">
    <location>
        <begin position="656"/>
        <end position="680"/>
    </location>
</feature>
<keyword evidence="3 8" id="KW-0812">Transmembrane</keyword>
<keyword evidence="5" id="KW-0067">ATP-binding</keyword>
<evidence type="ECO:0000259" key="9">
    <source>
        <dbReference type="PROSITE" id="PS50893"/>
    </source>
</evidence>
<evidence type="ECO:0000256" key="4">
    <source>
        <dbReference type="ARBA" id="ARBA00022741"/>
    </source>
</evidence>
<evidence type="ECO:0000313" key="11">
    <source>
        <dbReference type="Proteomes" id="UP000030185"/>
    </source>
</evidence>
<feature type="transmembrane region" description="Helical" evidence="8">
    <location>
        <begin position="720"/>
        <end position="743"/>
    </location>
</feature>
<dbReference type="Pfam" id="PF00005">
    <property type="entry name" value="ABC_tran"/>
    <property type="match status" value="1"/>
</dbReference>
<dbReference type="InterPro" id="IPR029024">
    <property type="entry name" value="TerB-like"/>
</dbReference>
<feature type="transmembrane region" description="Helical" evidence="8">
    <location>
        <begin position="692"/>
        <end position="713"/>
    </location>
</feature>
<dbReference type="InterPro" id="IPR027417">
    <property type="entry name" value="P-loop_NTPase"/>
</dbReference>
<keyword evidence="11" id="KW-1185">Reference proteome</keyword>
<dbReference type="Pfam" id="PF05099">
    <property type="entry name" value="TerB"/>
    <property type="match status" value="1"/>
</dbReference>
<dbReference type="Proteomes" id="UP000030185">
    <property type="component" value="Unassembled WGS sequence"/>
</dbReference>
<dbReference type="GO" id="GO:0005524">
    <property type="term" value="F:ATP binding"/>
    <property type="evidence" value="ECO:0007669"/>
    <property type="project" value="UniProtKB-KW"/>
</dbReference>
<feature type="transmembrane region" description="Helical" evidence="8">
    <location>
        <begin position="615"/>
        <end position="635"/>
    </location>
</feature>
<keyword evidence="2" id="KW-0813">Transport</keyword>
<dbReference type="GO" id="GO:0016887">
    <property type="term" value="F:ATP hydrolysis activity"/>
    <property type="evidence" value="ECO:0007669"/>
    <property type="project" value="InterPro"/>
</dbReference>
<keyword evidence="4" id="KW-0547">Nucleotide-binding</keyword>
<reference evidence="10 11" key="1">
    <citation type="submission" date="2014-09" db="EMBL/GenBank/DDBJ databases">
        <title>Sporocytophaga myxococcoides PG-01 genome sequencing.</title>
        <authorList>
            <person name="Liu L."/>
            <person name="Gao P.J."/>
            <person name="Chen G.J."/>
            <person name="Wang L.S."/>
        </authorList>
    </citation>
    <scope>NUCLEOTIDE SEQUENCE [LARGE SCALE GENOMIC DNA]</scope>
    <source>
        <strain evidence="10 11">PG-01</strain>
    </source>
</reference>
<evidence type="ECO:0000256" key="6">
    <source>
        <dbReference type="ARBA" id="ARBA00022989"/>
    </source>
</evidence>
<gene>
    <name evidence="10" type="ORF">MYP_4388</name>
</gene>
<dbReference type="InterPro" id="IPR017871">
    <property type="entry name" value="ABC_transporter-like_CS"/>
</dbReference>
<keyword evidence="7 8" id="KW-0472">Membrane</keyword>
<dbReference type="EMBL" id="BBLT01000011">
    <property type="protein sequence ID" value="GAL87158.1"/>
    <property type="molecule type" value="Genomic_DNA"/>
</dbReference>
<dbReference type="Gene3D" id="1.10.3680.10">
    <property type="entry name" value="TerB-like"/>
    <property type="match status" value="1"/>
</dbReference>
<dbReference type="GO" id="GO:0016020">
    <property type="term" value="C:membrane"/>
    <property type="evidence" value="ECO:0007669"/>
    <property type="project" value="UniProtKB-SubCell"/>
</dbReference>
<dbReference type="InterPro" id="IPR013525">
    <property type="entry name" value="ABC2_TM"/>
</dbReference>
<dbReference type="Pfam" id="PF01061">
    <property type="entry name" value="ABC2_membrane"/>
    <property type="match status" value="1"/>
</dbReference>